<dbReference type="InterPro" id="IPR036390">
    <property type="entry name" value="WH_DNA-bd_sf"/>
</dbReference>
<dbReference type="PANTHER" id="PTHR48176">
    <property type="entry name" value="DDRGK DOMAIN-CONTAINING PROTEIN 1"/>
    <property type="match status" value="1"/>
</dbReference>
<dbReference type="InterPro" id="IPR036388">
    <property type="entry name" value="WH-like_DNA-bd_sf"/>
</dbReference>
<keyword evidence="8 11" id="KW-0472">Membrane</keyword>
<feature type="region of interest" description="Disordered" evidence="10">
    <location>
        <begin position="101"/>
        <end position="125"/>
    </location>
</feature>
<evidence type="ECO:0000256" key="6">
    <source>
        <dbReference type="ARBA" id="ARBA00022824"/>
    </source>
</evidence>
<keyword evidence="4 11" id="KW-0812">Transmembrane</keyword>
<name>A0A7E6FDB3_9MOLL</name>
<keyword evidence="6" id="KW-0256">Endoplasmic reticulum</keyword>
<reference evidence="13" key="1">
    <citation type="submission" date="2025-08" db="UniProtKB">
        <authorList>
            <consortium name="RefSeq"/>
        </authorList>
    </citation>
    <scope>IDENTIFICATION</scope>
</reference>
<sequence length="346" mass="40122">MLCLKIKCFRPTQLCRHDLKMADHGQSFTGNKQSIWPRETVYLVLVGLLLLTILILTLINRWFSSSEPLQPVRAEPVHRLQNVPVRENIPVGARRKIARRRMQLERDSDDDAPVNVGRGEEQSFSDNEESIFDNIAMPEGKIGAKKMRKLQEKAEKKAMREQMEIEREEKRERLAAEEAKKKEEEKKREREEAEMALAQQKAKEEEQKREHEEYLKMKAEFTIDEEGEEEKATDLDSQSLLEEFINYIKEIKVVMLEDLAHHFSIKTQEAIDRVQCLLGDGTLTGVMDDRGKFIYITRDELQSVAKYMQQRGRVSVQDLAVSSNELIELNPNNELAQRRLLGEASA</sequence>
<evidence type="ECO:0000256" key="8">
    <source>
        <dbReference type="ARBA" id="ARBA00023136"/>
    </source>
</evidence>
<proteinExistence type="inferred from homology"/>
<dbReference type="Pfam" id="PF09756">
    <property type="entry name" value="DDRGK"/>
    <property type="match status" value="1"/>
</dbReference>
<keyword evidence="9" id="KW-0175">Coiled coil</keyword>
<keyword evidence="7 11" id="KW-1133">Transmembrane helix</keyword>
<organism evidence="12 13">
    <name type="scientific">Octopus sinensis</name>
    <name type="common">East Asian common octopus</name>
    <dbReference type="NCBI Taxonomy" id="2607531"/>
    <lineage>
        <taxon>Eukaryota</taxon>
        <taxon>Metazoa</taxon>
        <taxon>Spiralia</taxon>
        <taxon>Lophotrochozoa</taxon>
        <taxon>Mollusca</taxon>
        <taxon>Cephalopoda</taxon>
        <taxon>Coleoidea</taxon>
        <taxon>Octopodiformes</taxon>
        <taxon>Octopoda</taxon>
        <taxon>Incirrata</taxon>
        <taxon>Octopodidae</taxon>
        <taxon>Octopus</taxon>
    </lineage>
</organism>
<comment type="subcellular location">
    <subcellularLocation>
        <location evidence="1">Endoplasmic reticulum membrane</location>
        <topology evidence="1">Single-pass membrane protein</topology>
    </subcellularLocation>
</comment>
<evidence type="ECO:0000256" key="3">
    <source>
        <dbReference type="ARBA" id="ARBA00018218"/>
    </source>
</evidence>
<dbReference type="KEGG" id="osn:115219278"/>
<evidence type="ECO:0000256" key="5">
    <source>
        <dbReference type="ARBA" id="ARBA00022786"/>
    </source>
</evidence>
<dbReference type="Proteomes" id="UP000515154">
    <property type="component" value="Linkage group LG14"/>
</dbReference>
<accession>A0A7E6FDB3</accession>
<evidence type="ECO:0000256" key="11">
    <source>
        <dbReference type="SAM" id="Phobius"/>
    </source>
</evidence>
<evidence type="ECO:0000256" key="9">
    <source>
        <dbReference type="SAM" id="Coils"/>
    </source>
</evidence>
<dbReference type="InterPro" id="IPR050899">
    <property type="entry name" value="DDRGK_domain-containing"/>
</dbReference>
<dbReference type="SMART" id="SM01128">
    <property type="entry name" value="DDRGK"/>
    <property type="match status" value="1"/>
</dbReference>
<dbReference type="AlphaFoldDB" id="A0A7E6FDB3"/>
<evidence type="ECO:0000256" key="1">
    <source>
        <dbReference type="ARBA" id="ARBA00004389"/>
    </source>
</evidence>
<evidence type="ECO:0000256" key="7">
    <source>
        <dbReference type="ARBA" id="ARBA00022989"/>
    </source>
</evidence>
<dbReference type="GO" id="GO:0005789">
    <property type="term" value="C:endoplasmic reticulum membrane"/>
    <property type="evidence" value="ECO:0007669"/>
    <property type="project" value="UniProtKB-SubCell"/>
</dbReference>
<evidence type="ECO:0000256" key="4">
    <source>
        <dbReference type="ARBA" id="ARBA00022692"/>
    </source>
</evidence>
<keyword evidence="12" id="KW-1185">Reference proteome</keyword>
<dbReference type="RefSeq" id="XP_036364912.1">
    <property type="nucleotide sequence ID" value="XM_036509019.1"/>
</dbReference>
<feature type="coiled-coil region" evidence="9">
    <location>
        <begin position="144"/>
        <end position="217"/>
    </location>
</feature>
<dbReference type="SUPFAM" id="SSF46785">
    <property type="entry name" value="Winged helix' DNA-binding domain"/>
    <property type="match status" value="1"/>
</dbReference>
<evidence type="ECO:0000256" key="2">
    <source>
        <dbReference type="ARBA" id="ARBA00009829"/>
    </source>
</evidence>
<evidence type="ECO:0000313" key="13">
    <source>
        <dbReference type="RefSeq" id="XP_036364912.1"/>
    </source>
</evidence>
<evidence type="ECO:0000256" key="10">
    <source>
        <dbReference type="SAM" id="MobiDB-lite"/>
    </source>
</evidence>
<feature type="transmembrane region" description="Helical" evidence="11">
    <location>
        <begin position="41"/>
        <end position="63"/>
    </location>
</feature>
<dbReference type="InterPro" id="IPR019153">
    <property type="entry name" value="DDRGK_dom-contain"/>
</dbReference>
<evidence type="ECO:0000313" key="12">
    <source>
        <dbReference type="Proteomes" id="UP000515154"/>
    </source>
</evidence>
<gene>
    <name evidence="13" type="primary">LOC115219278</name>
</gene>
<dbReference type="GO" id="GO:0044389">
    <property type="term" value="F:ubiquitin-like protein ligase binding"/>
    <property type="evidence" value="ECO:0007669"/>
    <property type="project" value="TreeGrafter"/>
</dbReference>
<comment type="similarity">
    <text evidence="2">Belongs to the DDRGK1 family.</text>
</comment>
<protein>
    <recommendedName>
        <fullName evidence="3">DDRGK domain-containing protein 1</fullName>
    </recommendedName>
</protein>
<keyword evidence="5" id="KW-0833">Ubl conjugation pathway</keyword>
<dbReference type="PANTHER" id="PTHR48176:SF1">
    <property type="entry name" value="DDRGK DOMAIN-CONTAINING PROTEIN 1"/>
    <property type="match status" value="1"/>
</dbReference>
<dbReference type="FunFam" id="1.10.10.10:FF:000143">
    <property type="entry name" value="DDRGK domain-containing protein 1"/>
    <property type="match status" value="1"/>
</dbReference>
<dbReference type="Gene3D" id="1.10.10.10">
    <property type="entry name" value="Winged helix-like DNA-binding domain superfamily/Winged helix DNA-binding domain"/>
    <property type="match status" value="1"/>
</dbReference>